<keyword evidence="1" id="KW-0175">Coiled coil</keyword>
<organism evidence="2 3">
    <name type="scientific">Legionella tucsonensis</name>
    <dbReference type="NCBI Taxonomy" id="40335"/>
    <lineage>
        <taxon>Bacteria</taxon>
        <taxon>Pseudomonadati</taxon>
        <taxon>Pseudomonadota</taxon>
        <taxon>Gammaproteobacteria</taxon>
        <taxon>Legionellales</taxon>
        <taxon>Legionellaceae</taxon>
        <taxon>Legionella</taxon>
    </lineage>
</organism>
<dbReference type="AlphaFoldDB" id="A0A0W0ZTW9"/>
<proteinExistence type="predicted"/>
<gene>
    <name evidence="2" type="ORF">Ltuc_0192</name>
</gene>
<comment type="caution">
    <text evidence="2">The sequence shown here is derived from an EMBL/GenBank/DDBJ whole genome shotgun (WGS) entry which is preliminary data.</text>
</comment>
<keyword evidence="3" id="KW-1185">Reference proteome</keyword>
<evidence type="ECO:0000313" key="2">
    <source>
        <dbReference type="EMBL" id="KTD72345.1"/>
    </source>
</evidence>
<evidence type="ECO:0000256" key="1">
    <source>
        <dbReference type="SAM" id="Coils"/>
    </source>
</evidence>
<dbReference type="OrthoDB" id="5653708at2"/>
<feature type="coiled-coil region" evidence="1">
    <location>
        <begin position="195"/>
        <end position="283"/>
    </location>
</feature>
<evidence type="ECO:0000313" key="3">
    <source>
        <dbReference type="Proteomes" id="UP000054693"/>
    </source>
</evidence>
<dbReference type="EMBL" id="LNZA01000001">
    <property type="protein sequence ID" value="KTD72345.1"/>
    <property type="molecule type" value="Genomic_DNA"/>
</dbReference>
<reference evidence="2 3" key="1">
    <citation type="submission" date="2015-11" db="EMBL/GenBank/DDBJ databases">
        <title>Genomic analysis of 38 Legionella species identifies large and diverse effector repertoires.</title>
        <authorList>
            <person name="Burstein D."/>
            <person name="Amaro F."/>
            <person name="Zusman T."/>
            <person name="Lifshitz Z."/>
            <person name="Cohen O."/>
            <person name="Gilbert J.A."/>
            <person name="Pupko T."/>
            <person name="Shuman H.A."/>
            <person name="Segal G."/>
        </authorList>
    </citation>
    <scope>NUCLEOTIDE SEQUENCE [LARGE SCALE GENOMIC DNA]</scope>
    <source>
        <strain evidence="2 3">ATCC 49180</strain>
    </source>
</reference>
<dbReference type="PATRIC" id="fig|40335.7.peg.198"/>
<dbReference type="Proteomes" id="UP000054693">
    <property type="component" value="Unassembled WGS sequence"/>
</dbReference>
<feature type="coiled-coil region" evidence="1">
    <location>
        <begin position="4"/>
        <end position="38"/>
    </location>
</feature>
<sequence length="541" mass="62283">MISKEELTRQYLEKQQQIMVQREQLLQLQQQKSEKEKAIGVINQKNKAIIEHEVPSALSLVQINAGSSVNLNREDKQAVLLYIQNQEGALRKVEEHNKKLFENTNKLNLLLQKVEEHLTVGYDRNTLAKFANQSGIASTKNPQNAGFDLLLEILEEEKSKYSWTLESTDKRNLLSAVSRKTNSIAYTLGVDEQTLEEISSALKTLERLKLKLTRNYDERDILAGEIVLLDQQIIQKETVTIKEHTEQAAELDRQIKVLEKQEEEKQQQEKERKEQRAILAEDLRRMLDTYLNDRNKHYHAKDLLISEDRDLRDQFIKEIGDAENGLLKAYIDSGESEALLKKITAEADKFPGVKMQATLSKIVVKLMEADAKPEAIEDLPGEAERILLTFETKEGRYKEYALKMRGLYEKIAGIKTYAETLSEHEKIIINKLADDLKKDVDQFVHHNQDEIPDKEAYQKFKMKVKARLHSQDDVMSEHRSWPTVVANILLSLVTIGKLIYSKVTTGRASFWFDKIEAQKEIEVPVDETLEEIDGFLGLNTI</sequence>
<name>A0A0W0ZTW9_9GAMM</name>
<dbReference type="STRING" id="40335.Ltuc_0192"/>
<dbReference type="RefSeq" id="WP_058519499.1">
    <property type="nucleotide sequence ID" value="NZ_CAAAIP010000005.1"/>
</dbReference>
<accession>A0A0W0ZTW9</accession>
<protein>
    <submittedName>
        <fullName evidence="2">Ankyrin repeat protein</fullName>
    </submittedName>
</protein>